<feature type="compositionally biased region" description="Low complexity" evidence="1">
    <location>
        <begin position="1"/>
        <end position="16"/>
    </location>
</feature>
<dbReference type="Proteomes" id="UP000054925">
    <property type="component" value="Unassembled WGS sequence"/>
</dbReference>
<name>A0A158L5M3_9BURK</name>
<evidence type="ECO:0000313" key="3">
    <source>
        <dbReference type="Proteomes" id="UP000054925"/>
    </source>
</evidence>
<evidence type="ECO:0000256" key="1">
    <source>
        <dbReference type="SAM" id="MobiDB-lite"/>
    </source>
</evidence>
<proteinExistence type="predicted"/>
<gene>
    <name evidence="2" type="ORF">AWB67_07546</name>
</gene>
<protein>
    <submittedName>
        <fullName evidence="2">Uncharacterized protein</fullName>
    </submittedName>
</protein>
<feature type="region of interest" description="Disordered" evidence="1">
    <location>
        <begin position="1"/>
        <end position="51"/>
    </location>
</feature>
<sequence>MTVVDAGVVSSSDAPVRPANEAPARRAQVAPPASSEARHFHSPFCKKQQGGGRRRIRAYLMLSAARLLQYTARLGAQPDSNEARS</sequence>
<reference evidence="2" key="1">
    <citation type="submission" date="2016-01" db="EMBL/GenBank/DDBJ databases">
        <authorList>
            <person name="Peeters C."/>
        </authorList>
    </citation>
    <scope>NUCLEOTIDE SEQUENCE [LARGE SCALE GENOMIC DNA]</scope>
    <source>
        <strain evidence="2">LMG 22937</strain>
    </source>
</reference>
<comment type="caution">
    <text evidence="2">The sequence shown here is derived from an EMBL/GenBank/DDBJ whole genome shotgun (WGS) entry which is preliminary data.</text>
</comment>
<accession>A0A158L5M3</accession>
<dbReference type="AlphaFoldDB" id="A0A158L5M3"/>
<evidence type="ECO:0000313" key="2">
    <source>
        <dbReference type="EMBL" id="SAL88170.1"/>
    </source>
</evidence>
<dbReference type="EMBL" id="FCOL02000435">
    <property type="protein sequence ID" value="SAL88170.1"/>
    <property type="molecule type" value="Genomic_DNA"/>
</dbReference>
<organism evidence="2 3">
    <name type="scientific">Caballeronia terrestris</name>
    <dbReference type="NCBI Taxonomy" id="1226301"/>
    <lineage>
        <taxon>Bacteria</taxon>
        <taxon>Pseudomonadati</taxon>
        <taxon>Pseudomonadota</taxon>
        <taxon>Betaproteobacteria</taxon>
        <taxon>Burkholderiales</taxon>
        <taxon>Burkholderiaceae</taxon>
        <taxon>Caballeronia</taxon>
    </lineage>
</organism>
<keyword evidence="3" id="KW-1185">Reference proteome</keyword>